<proteinExistence type="predicted"/>
<sequence length="195" mass="21054">MTWHTSSITGSVACFQKWSGAPETTGLQRASCAHTLPPNPAQSGQMDGGPGALSSPPVPATGWPFLQQAGGRLAVARRWRLAETQTERGLPAQLNAPSLPTLPAHPSPLLQLCSRPHPACQNKITGRLNNNFLRRETSLKDESLLASHHEACFSQPHREQFGSCGSPVTPVPWPEKTPEQLNRQASEPCDRSDVS</sequence>
<organism evidence="1 2">
    <name type="scientific">Dallia pectoralis</name>
    <name type="common">Alaska blackfish</name>
    <dbReference type="NCBI Taxonomy" id="75939"/>
    <lineage>
        <taxon>Eukaryota</taxon>
        <taxon>Metazoa</taxon>
        <taxon>Chordata</taxon>
        <taxon>Craniata</taxon>
        <taxon>Vertebrata</taxon>
        <taxon>Euteleostomi</taxon>
        <taxon>Actinopterygii</taxon>
        <taxon>Neopterygii</taxon>
        <taxon>Teleostei</taxon>
        <taxon>Protacanthopterygii</taxon>
        <taxon>Esociformes</taxon>
        <taxon>Umbridae</taxon>
        <taxon>Dallia</taxon>
    </lineage>
</organism>
<evidence type="ECO:0000313" key="1">
    <source>
        <dbReference type="EMBL" id="KAJ7992284.1"/>
    </source>
</evidence>
<comment type="caution">
    <text evidence="1">The sequence shown here is derived from an EMBL/GenBank/DDBJ whole genome shotgun (WGS) entry which is preliminary data.</text>
</comment>
<gene>
    <name evidence="1" type="ORF">DPEC_G00276920</name>
</gene>
<dbReference type="EMBL" id="CM055752">
    <property type="protein sequence ID" value="KAJ7992284.1"/>
    <property type="molecule type" value="Genomic_DNA"/>
</dbReference>
<accession>A0ACC2FLN0</accession>
<keyword evidence="2" id="KW-1185">Reference proteome</keyword>
<dbReference type="Proteomes" id="UP001157502">
    <property type="component" value="Chromosome 25"/>
</dbReference>
<evidence type="ECO:0000313" key="2">
    <source>
        <dbReference type="Proteomes" id="UP001157502"/>
    </source>
</evidence>
<name>A0ACC2FLN0_DALPE</name>
<reference evidence="1" key="1">
    <citation type="submission" date="2021-05" db="EMBL/GenBank/DDBJ databases">
        <authorList>
            <person name="Pan Q."/>
            <person name="Jouanno E."/>
            <person name="Zahm M."/>
            <person name="Klopp C."/>
            <person name="Cabau C."/>
            <person name="Louis A."/>
            <person name="Berthelot C."/>
            <person name="Parey E."/>
            <person name="Roest Crollius H."/>
            <person name="Montfort J."/>
            <person name="Robinson-Rechavi M."/>
            <person name="Bouchez O."/>
            <person name="Lampietro C."/>
            <person name="Lopez Roques C."/>
            <person name="Donnadieu C."/>
            <person name="Postlethwait J."/>
            <person name="Bobe J."/>
            <person name="Dillon D."/>
            <person name="Chandos A."/>
            <person name="von Hippel F."/>
            <person name="Guiguen Y."/>
        </authorList>
    </citation>
    <scope>NUCLEOTIDE SEQUENCE</scope>
    <source>
        <strain evidence="1">YG-Jan2019</strain>
    </source>
</reference>
<protein>
    <submittedName>
        <fullName evidence="1">Uncharacterized protein</fullName>
    </submittedName>
</protein>